<dbReference type="EMBL" id="JAUKUA010000001">
    <property type="protein sequence ID" value="KAK0731536.1"/>
    <property type="molecule type" value="Genomic_DNA"/>
</dbReference>
<reference evidence="3" key="1">
    <citation type="submission" date="2023-06" db="EMBL/GenBank/DDBJ databases">
        <title>Genome-scale phylogeny and comparative genomics of the fungal order Sordariales.</title>
        <authorList>
            <consortium name="Lawrence Berkeley National Laboratory"/>
            <person name="Hensen N."/>
            <person name="Bonometti L."/>
            <person name="Westerberg I."/>
            <person name="Brannstrom I.O."/>
            <person name="Guillou S."/>
            <person name="Cros-Aarteil S."/>
            <person name="Calhoun S."/>
            <person name="Haridas S."/>
            <person name="Kuo A."/>
            <person name="Mondo S."/>
            <person name="Pangilinan J."/>
            <person name="Riley R."/>
            <person name="Labutti K."/>
            <person name="Andreopoulos B."/>
            <person name="Lipzen A."/>
            <person name="Chen C."/>
            <person name="Yanf M."/>
            <person name="Daum C."/>
            <person name="Ng V."/>
            <person name="Clum A."/>
            <person name="Steindorff A."/>
            <person name="Ohm R."/>
            <person name="Martin F."/>
            <person name="Silar P."/>
            <person name="Natvig D."/>
            <person name="Lalanne C."/>
            <person name="Gautier V."/>
            <person name="Ament-Velasquez S.L."/>
            <person name="Kruys A."/>
            <person name="Hutchinson M.I."/>
            <person name="Powell A.J."/>
            <person name="Barry K."/>
            <person name="Miller A.N."/>
            <person name="Grigoriev I.V."/>
            <person name="Debuchy R."/>
            <person name="Gladieux P."/>
            <person name="Thoren M.H."/>
            <person name="Johannesson H."/>
        </authorList>
    </citation>
    <scope>NUCLEOTIDE SEQUENCE</scope>
    <source>
        <strain evidence="3">SMH4607-1</strain>
    </source>
</reference>
<comment type="caution">
    <text evidence="3">The sequence shown here is derived from an EMBL/GenBank/DDBJ whole genome shotgun (WGS) entry which is preliminary data.</text>
</comment>
<dbReference type="InterPro" id="IPR036928">
    <property type="entry name" value="AS_sf"/>
</dbReference>
<evidence type="ECO:0000256" key="1">
    <source>
        <dbReference type="SAM" id="MobiDB-lite"/>
    </source>
</evidence>
<evidence type="ECO:0000313" key="3">
    <source>
        <dbReference type="EMBL" id="KAK0731536.1"/>
    </source>
</evidence>
<sequence length="639" mass="68152">MTPTPLPSARRFANHPGTKEASACALSYEPEEDKNPALRGLPLVVASTIIGSVPWLQKLLWSNAKFGQPKLTPGLDGELWRMQPNVIPLPATPSPTEPMLPLTPDLQLPQPAGLAGRFASIADYHDLYKSGEATPLQVVEALLPLITRPAYGPASGYAVAFIQTNAEAVLAAARASTARWAAQEPLGILDGVPFGVKDDTAVKGFVSTMGMQVDVGEEYFRTPEEETVWPVEKLQEAGALMMGKMNQDEIGMGTSGCNPSTGTAVNWYNKSYYTGGSSAGAGSALSSGLIPIAVGTDAGGSMRIPPAFCGQYGLKPTHNRTITVNSSMCVIGPMASTVADLTIAYRHMSQPNPSDPGQNLFAMSVPPELSAKKYLGICPGWIARSDPEVRGIFDEVITHLTSAKIGYELVEIQLPFLREGQLAHAPTCLAESADAAKGRVVNEGDWLKLVNHGNRVQLAVGAQTPAVDYLKYGQIRQVIMQHLAFLYEKYPGLLIVTPTTPQAGIPIHSGDAKYGVNDGNTTIRSMMYVWYANTSGCPAVTCPAGYVAPQQGEGKLPVGVMAMGEWGAEEQLLVFARDAERYLNEMYPEGRKRPEGWVDVIGIAKEGTACGKADEEIGETGSDVTRAEAGTEGETGEKD</sequence>
<dbReference type="InterPro" id="IPR023631">
    <property type="entry name" value="Amidase_dom"/>
</dbReference>
<keyword evidence="4" id="KW-1185">Reference proteome</keyword>
<feature type="domain" description="Amidase" evidence="2">
    <location>
        <begin position="160"/>
        <end position="573"/>
    </location>
</feature>
<dbReference type="SUPFAM" id="SSF75304">
    <property type="entry name" value="Amidase signature (AS) enzymes"/>
    <property type="match status" value="1"/>
</dbReference>
<dbReference type="AlphaFoldDB" id="A0AA40BC55"/>
<dbReference type="PANTHER" id="PTHR11895:SF67">
    <property type="entry name" value="AMIDASE DOMAIN-CONTAINING PROTEIN"/>
    <property type="match status" value="1"/>
</dbReference>
<accession>A0AA40BC55</accession>
<organism evidence="3 4">
    <name type="scientific">Lasiosphaeris hirsuta</name>
    <dbReference type="NCBI Taxonomy" id="260670"/>
    <lineage>
        <taxon>Eukaryota</taxon>
        <taxon>Fungi</taxon>
        <taxon>Dikarya</taxon>
        <taxon>Ascomycota</taxon>
        <taxon>Pezizomycotina</taxon>
        <taxon>Sordariomycetes</taxon>
        <taxon>Sordariomycetidae</taxon>
        <taxon>Sordariales</taxon>
        <taxon>Lasiosphaeriaceae</taxon>
        <taxon>Lasiosphaeris</taxon>
    </lineage>
</organism>
<dbReference type="PANTHER" id="PTHR11895">
    <property type="entry name" value="TRANSAMIDASE"/>
    <property type="match status" value="1"/>
</dbReference>
<dbReference type="GO" id="GO:0003824">
    <property type="term" value="F:catalytic activity"/>
    <property type="evidence" value="ECO:0007669"/>
    <property type="project" value="InterPro"/>
</dbReference>
<dbReference type="Pfam" id="PF01425">
    <property type="entry name" value="Amidase"/>
    <property type="match status" value="1"/>
</dbReference>
<gene>
    <name evidence="3" type="ORF">B0H67DRAFT_474466</name>
</gene>
<dbReference type="Proteomes" id="UP001172102">
    <property type="component" value="Unassembled WGS sequence"/>
</dbReference>
<dbReference type="InterPro" id="IPR000120">
    <property type="entry name" value="Amidase"/>
</dbReference>
<evidence type="ECO:0000259" key="2">
    <source>
        <dbReference type="Pfam" id="PF01425"/>
    </source>
</evidence>
<protein>
    <submittedName>
        <fullName evidence="3">Amidase signature domain-containing protein</fullName>
    </submittedName>
</protein>
<feature type="region of interest" description="Disordered" evidence="1">
    <location>
        <begin position="611"/>
        <end position="639"/>
    </location>
</feature>
<dbReference type="Gene3D" id="3.90.1300.10">
    <property type="entry name" value="Amidase signature (AS) domain"/>
    <property type="match status" value="1"/>
</dbReference>
<proteinExistence type="predicted"/>
<name>A0AA40BC55_9PEZI</name>
<evidence type="ECO:0000313" key="4">
    <source>
        <dbReference type="Proteomes" id="UP001172102"/>
    </source>
</evidence>